<protein>
    <submittedName>
        <fullName evidence="2">Uncharacterized protein</fullName>
    </submittedName>
</protein>
<dbReference type="Proteomes" id="UP001250214">
    <property type="component" value="Unassembled WGS sequence"/>
</dbReference>
<keyword evidence="1" id="KW-0812">Transmembrane</keyword>
<sequence length="47" mass="5100">MFSAIAMSKDDDPVEQERFLGYAHTSIIIGVLLGIPVMLLLFAGFDG</sequence>
<comment type="caution">
    <text evidence="2">The sequence shown here is derived from an EMBL/GenBank/DDBJ whole genome shotgun (WGS) entry which is preliminary data.</text>
</comment>
<evidence type="ECO:0000313" key="3">
    <source>
        <dbReference type="Proteomes" id="UP001250214"/>
    </source>
</evidence>
<keyword evidence="1" id="KW-1133">Transmembrane helix</keyword>
<keyword evidence="3" id="KW-1185">Reference proteome</keyword>
<reference evidence="3" key="1">
    <citation type="submission" date="2023-07" db="EMBL/GenBank/DDBJ databases">
        <title>Novel species in the genus Lipingzhangella isolated from Sambhar Salt Lake.</title>
        <authorList>
            <person name="Jiya N."/>
            <person name="Kajale S."/>
            <person name="Sharma A."/>
        </authorList>
    </citation>
    <scope>NUCLEOTIDE SEQUENCE [LARGE SCALE GENOMIC DNA]</scope>
    <source>
        <strain evidence="3">LS1_29</strain>
    </source>
</reference>
<organism evidence="2 3">
    <name type="scientific">Lipingzhangella rawalii</name>
    <dbReference type="NCBI Taxonomy" id="2055835"/>
    <lineage>
        <taxon>Bacteria</taxon>
        <taxon>Bacillati</taxon>
        <taxon>Actinomycetota</taxon>
        <taxon>Actinomycetes</taxon>
        <taxon>Streptosporangiales</taxon>
        <taxon>Nocardiopsidaceae</taxon>
        <taxon>Lipingzhangella</taxon>
    </lineage>
</organism>
<evidence type="ECO:0000313" key="2">
    <source>
        <dbReference type="EMBL" id="MDS1270207.1"/>
    </source>
</evidence>
<dbReference type="EMBL" id="JAVLVT010000003">
    <property type="protein sequence ID" value="MDS1270207.1"/>
    <property type="molecule type" value="Genomic_DNA"/>
</dbReference>
<evidence type="ECO:0000256" key="1">
    <source>
        <dbReference type="SAM" id="Phobius"/>
    </source>
</evidence>
<dbReference type="RefSeq" id="WP_310911740.1">
    <property type="nucleotide sequence ID" value="NZ_JAVLVT010000003.1"/>
</dbReference>
<accession>A0ABU2H4H5</accession>
<gene>
    <name evidence="2" type="ORF">RIF23_07860</name>
</gene>
<proteinExistence type="predicted"/>
<feature type="transmembrane region" description="Helical" evidence="1">
    <location>
        <begin position="20"/>
        <end position="45"/>
    </location>
</feature>
<name>A0ABU2H4H5_9ACTN</name>
<keyword evidence="1" id="KW-0472">Membrane</keyword>